<keyword evidence="4" id="KW-0411">Iron-sulfur</keyword>
<keyword evidence="1" id="KW-0001">2Fe-2S</keyword>
<evidence type="ECO:0000256" key="2">
    <source>
        <dbReference type="ARBA" id="ARBA00022723"/>
    </source>
</evidence>
<reference evidence="6 7" key="1">
    <citation type="submission" date="2021-01" db="EMBL/GenBank/DDBJ databases">
        <title>Carboxyliciviraga sp.nov., isolated from coastal sediments.</title>
        <authorList>
            <person name="Lu D."/>
            <person name="Zhang T."/>
        </authorList>
    </citation>
    <scope>NUCLEOTIDE SEQUENCE [LARGE SCALE GENOMIC DNA]</scope>
    <source>
        <strain evidence="6 7">N1Y132</strain>
    </source>
</reference>
<dbReference type="CDD" id="cd03467">
    <property type="entry name" value="Rieske"/>
    <property type="match status" value="1"/>
</dbReference>
<dbReference type="Pfam" id="PF00355">
    <property type="entry name" value="Rieske"/>
    <property type="match status" value="1"/>
</dbReference>
<evidence type="ECO:0000313" key="6">
    <source>
        <dbReference type="EMBL" id="MBK3517475.1"/>
    </source>
</evidence>
<dbReference type="PROSITE" id="PS51257">
    <property type="entry name" value="PROKAR_LIPOPROTEIN"/>
    <property type="match status" value="1"/>
</dbReference>
<organism evidence="6 7">
    <name type="scientific">Carboxylicivirga marina</name>
    <dbReference type="NCBI Taxonomy" id="2800988"/>
    <lineage>
        <taxon>Bacteria</taxon>
        <taxon>Pseudomonadati</taxon>
        <taxon>Bacteroidota</taxon>
        <taxon>Bacteroidia</taxon>
        <taxon>Marinilabiliales</taxon>
        <taxon>Marinilabiliaceae</taxon>
        <taxon>Carboxylicivirga</taxon>
    </lineage>
</organism>
<dbReference type="InterPro" id="IPR017941">
    <property type="entry name" value="Rieske_2Fe-2S"/>
</dbReference>
<keyword evidence="2" id="KW-0479">Metal-binding</keyword>
<evidence type="ECO:0000256" key="3">
    <source>
        <dbReference type="ARBA" id="ARBA00023004"/>
    </source>
</evidence>
<keyword evidence="3" id="KW-0408">Iron</keyword>
<sequence length="145" mass="16200">MKKLITLLLIPFFTLACQKDSVEIIPNIRFTAEINLDNPQYSGSNPFIVMPGGTNRYVGINGVVVFEVTPTEFYAFDLMCTHQHDKTGSFFVEEVNKGDVVLKCPECGSEFNVAAEYGSIVKGPAKWPLKRYQTSVSGSILRIWN</sequence>
<feature type="domain" description="Rieske" evidence="5">
    <location>
        <begin position="63"/>
        <end position="143"/>
    </location>
</feature>
<dbReference type="InterPro" id="IPR036922">
    <property type="entry name" value="Rieske_2Fe-2S_sf"/>
</dbReference>
<dbReference type="PROSITE" id="PS51296">
    <property type="entry name" value="RIESKE"/>
    <property type="match status" value="1"/>
</dbReference>
<evidence type="ECO:0000259" key="5">
    <source>
        <dbReference type="PROSITE" id="PS51296"/>
    </source>
</evidence>
<evidence type="ECO:0000313" key="7">
    <source>
        <dbReference type="Proteomes" id="UP000605676"/>
    </source>
</evidence>
<proteinExistence type="predicted"/>
<evidence type="ECO:0000256" key="1">
    <source>
        <dbReference type="ARBA" id="ARBA00022714"/>
    </source>
</evidence>
<comment type="caution">
    <text evidence="6">The sequence shown here is derived from an EMBL/GenBank/DDBJ whole genome shotgun (WGS) entry which is preliminary data.</text>
</comment>
<dbReference type="Proteomes" id="UP000605676">
    <property type="component" value="Unassembled WGS sequence"/>
</dbReference>
<protein>
    <submittedName>
        <fullName evidence="6">Rieske (2Fe-2S) protein</fullName>
    </submittedName>
</protein>
<dbReference type="SUPFAM" id="SSF50022">
    <property type="entry name" value="ISP domain"/>
    <property type="match status" value="1"/>
</dbReference>
<dbReference type="RefSeq" id="WP_200464704.1">
    <property type="nucleotide sequence ID" value="NZ_JAENRR010000016.1"/>
</dbReference>
<dbReference type="Gene3D" id="2.102.10.10">
    <property type="entry name" value="Rieske [2Fe-2S] iron-sulphur domain"/>
    <property type="match status" value="1"/>
</dbReference>
<gene>
    <name evidence="6" type="ORF">JIV24_09020</name>
</gene>
<accession>A0ABS1HIN0</accession>
<evidence type="ECO:0000256" key="4">
    <source>
        <dbReference type="ARBA" id="ARBA00023014"/>
    </source>
</evidence>
<dbReference type="EMBL" id="JAENRR010000016">
    <property type="protein sequence ID" value="MBK3517475.1"/>
    <property type="molecule type" value="Genomic_DNA"/>
</dbReference>
<keyword evidence="7" id="KW-1185">Reference proteome</keyword>
<name>A0ABS1HIN0_9BACT</name>